<keyword evidence="6 17" id="KW-0732">Signal</keyword>
<evidence type="ECO:0000259" key="19">
    <source>
        <dbReference type="PROSITE" id="PS50941"/>
    </source>
</evidence>
<dbReference type="AlphaFoldDB" id="A0A4Y7JLU5"/>
<feature type="domain" description="Protein kinase" evidence="18">
    <location>
        <begin position="262"/>
        <end position="528"/>
    </location>
</feature>
<keyword evidence="11 16" id="KW-0472">Membrane</keyword>
<dbReference type="CDD" id="cd00035">
    <property type="entry name" value="ChtBD1"/>
    <property type="match status" value="1"/>
</dbReference>
<keyword evidence="21" id="KW-1185">Reference proteome</keyword>
<protein>
    <recommendedName>
        <fullName evidence="22">Protein kinase domain-containing protein</fullName>
    </recommendedName>
</protein>
<organism evidence="20 21">
    <name type="scientific">Papaver somniferum</name>
    <name type="common">Opium poppy</name>
    <dbReference type="NCBI Taxonomy" id="3469"/>
    <lineage>
        <taxon>Eukaryota</taxon>
        <taxon>Viridiplantae</taxon>
        <taxon>Streptophyta</taxon>
        <taxon>Embryophyta</taxon>
        <taxon>Tracheophyta</taxon>
        <taxon>Spermatophyta</taxon>
        <taxon>Magnoliopsida</taxon>
        <taxon>Ranunculales</taxon>
        <taxon>Papaveraceae</taxon>
        <taxon>Papaveroideae</taxon>
        <taxon>Papaver</taxon>
    </lineage>
</organism>
<dbReference type="Proteomes" id="UP000316621">
    <property type="component" value="Chromosome 5"/>
</dbReference>
<evidence type="ECO:0000256" key="2">
    <source>
        <dbReference type="ARBA" id="ARBA00022527"/>
    </source>
</evidence>
<keyword evidence="2" id="KW-0723">Serine/threonine-protein kinase</keyword>
<keyword evidence="9 14" id="KW-0067">ATP-binding</keyword>
<dbReference type="GO" id="GO:0005524">
    <property type="term" value="F:ATP binding"/>
    <property type="evidence" value="ECO:0007669"/>
    <property type="project" value="UniProtKB-UniRule"/>
</dbReference>
<dbReference type="SMART" id="SM00220">
    <property type="entry name" value="S_TKc"/>
    <property type="match status" value="1"/>
</dbReference>
<feature type="region of interest" description="Disordered" evidence="15">
    <location>
        <begin position="144"/>
        <end position="178"/>
    </location>
</feature>
<dbReference type="Gramene" id="RZC62053">
    <property type="protein sequence ID" value="RZC62053"/>
    <property type="gene ID" value="C5167_023804"/>
</dbReference>
<feature type="chain" id="PRO_5021256909" description="Protein kinase domain-containing protein" evidence="17">
    <location>
        <begin position="24"/>
        <end position="555"/>
    </location>
</feature>
<dbReference type="Gene3D" id="3.30.200.20">
    <property type="entry name" value="Phosphorylase Kinase, domain 1"/>
    <property type="match status" value="1"/>
</dbReference>
<feature type="disulfide bond" evidence="13">
    <location>
        <begin position="33"/>
        <end position="47"/>
    </location>
</feature>
<dbReference type="PROSITE" id="PS00026">
    <property type="entry name" value="CHIT_BIND_I_1"/>
    <property type="match status" value="1"/>
</dbReference>
<evidence type="ECO:0000256" key="11">
    <source>
        <dbReference type="ARBA" id="ARBA00023136"/>
    </source>
</evidence>
<keyword evidence="8" id="KW-0418">Kinase</keyword>
<dbReference type="SUPFAM" id="SSF57016">
    <property type="entry name" value="Plant lectins/antimicrobial peptides"/>
    <property type="match status" value="1"/>
</dbReference>
<evidence type="ECO:0000256" key="15">
    <source>
        <dbReference type="SAM" id="MobiDB-lite"/>
    </source>
</evidence>
<comment type="subcellular location">
    <subcellularLocation>
        <location evidence="1">Membrane</location>
        <topology evidence="1">Single-pass type I membrane protein</topology>
    </subcellularLocation>
</comment>
<dbReference type="PROSITE" id="PS50941">
    <property type="entry name" value="CHIT_BIND_I_2"/>
    <property type="match status" value="1"/>
</dbReference>
<evidence type="ECO:0000256" key="9">
    <source>
        <dbReference type="ARBA" id="ARBA00022840"/>
    </source>
</evidence>
<evidence type="ECO:0000256" key="1">
    <source>
        <dbReference type="ARBA" id="ARBA00004479"/>
    </source>
</evidence>
<dbReference type="InterPro" id="IPR011009">
    <property type="entry name" value="Kinase-like_dom_sf"/>
</dbReference>
<dbReference type="STRING" id="3469.A0A4Y7JLU5"/>
<evidence type="ECO:0000256" key="16">
    <source>
        <dbReference type="SAM" id="Phobius"/>
    </source>
</evidence>
<feature type="domain" description="Chitin-binding type-1" evidence="19">
    <location>
        <begin position="23"/>
        <end position="58"/>
    </location>
</feature>
<dbReference type="Pfam" id="PF07714">
    <property type="entry name" value="PK_Tyr_Ser-Thr"/>
    <property type="match status" value="1"/>
</dbReference>
<dbReference type="FunFam" id="3.30.200.20:FF:000043">
    <property type="entry name" value="Wall-associated receptor kinase 2"/>
    <property type="match status" value="1"/>
</dbReference>
<keyword evidence="5 16" id="KW-0812">Transmembrane</keyword>
<dbReference type="PANTHER" id="PTHR27005">
    <property type="entry name" value="WALL-ASSOCIATED RECEPTOR KINASE-LIKE 21"/>
    <property type="match status" value="1"/>
</dbReference>
<dbReference type="GO" id="GO:0004674">
    <property type="term" value="F:protein serine/threonine kinase activity"/>
    <property type="evidence" value="ECO:0007669"/>
    <property type="project" value="UniProtKB-KW"/>
</dbReference>
<evidence type="ECO:0000256" key="5">
    <source>
        <dbReference type="ARBA" id="ARBA00022692"/>
    </source>
</evidence>
<evidence type="ECO:0000256" key="7">
    <source>
        <dbReference type="ARBA" id="ARBA00022741"/>
    </source>
</evidence>
<dbReference type="PROSITE" id="PS00107">
    <property type="entry name" value="PROTEIN_KINASE_ATP"/>
    <property type="match status" value="1"/>
</dbReference>
<dbReference type="SUPFAM" id="SSF56112">
    <property type="entry name" value="Protein kinase-like (PK-like)"/>
    <property type="match status" value="1"/>
</dbReference>
<dbReference type="PANTHER" id="PTHR27005:SF283">
    <property type="entry name" value="OS02G0633066 PROTEIN"/>
    <property type="match status" value="1"/>
</dbReference>
<dbReference type="GO" id="GO:0005886">
    <property type="term" value="C:plasma membrane"/>
    <property type="evidence" value="ECO:0007669"/>
    <property type="project" value="TreeGrafter"/>
</dbReference>
<evidence type="ECO:0000256" key="10">
    <source>
        <dbReference type="ARBA" id="ARBA00022989"/>
    </source>
</evidence>
<evidence type="ECO:0000259" key="18">
    <source>
        <dbReference type="PROSITE" id="PS50011"/>
    </source>
</evidence>
<feature type="compositionally biased region" description="Polar residues" evidence="15">
    <location>
        <begin position="144"/>
        <end position="171"/>
    </location>
</feature>
<evidence type="ECO:0008006" key="22">
    <source>
        <dbReference type="Google" id="ProtNLM"/>
    </source>
</evidence>
<evidence type="ECO:0000256" key="17">
    <source>
        <dbReference type="SAM" id="SignalP"/>
    </source>
</evidence>
<dbReference type="InterPro" id="IPR000719">
    <property type="entry name" value="Prot_kinase_dom"/>
</dbReference>
<gene>
    <name evidence="20" type="ORF">C5167_023804</name>
</gene>
<dbReference type="EMBL" id="CM010719">
    <property type="protein sequence ID" value="RZC62053.1"/>
    <property type="molecule type" value="Genomic_DNA"/>
</dbReference>
<evidence type="ECO:0000313" key="20">
    <source>
        <dbReference type="EMBL" id="RZC62053.1"/>
    </source>
</evidence>
<name>A0A4Y7JLU5_PAPSO</name>
<dbReference type="InterPro" id="IPR001245">
    <property type="entry name" value="Ser-Thr/Tyr_kinase_cat_dom"/>
</dbReference>
<feature type="transmembrane region" description="Helical" evidence="16">
    <location>
        <begin position="190"/>
        <end position="212"/>
    </location>
</feature>
<comment type="caution">
    <text evidence="13">Lacks conserved residue(s) required for the propagation of feature annotation.</text>
</comment>
<keyword evidence="4" id="KW-0808">Transferase</keyword>
<dbReference type="InterPro" id="IPR018371">
    <property type="entry name" value="Chitin-binding_1_CS"/>
</dbReference>
<keyword evidence="3 13" id="KW-0147">Chitin-binding</keyword>
<evidence type="ECO:0000256" key="13">
    <source>
        <dbReference type="PROSITE-ProRule" id="PRU00261"/>
    </source>
</evidence>
<keyword evidence="10 16" id="KW-1133">Transmembrane helix</keyword>
<dbReference type="Pfam" id="PF00069">
    <property type="entry name" value="Pkinase"/>
    <property type="match status" value="1"/>
</dbReference>
<accession>A0A4Y7JLU5</accession>
<evidence type="ECO:0000256" key="6">
    <source>
        <dbReference type="ARBA" id="ARBA00022729"/>
    </source>
</evidence>
<dbReference type="InterPro" id="IPR017441">
    <property type="entry name" value="Protein_kinase_ATP_BS"/>
</dbReference>
<reference evidence="20 21" key="1">
    <citation type="journal article" date="2018" name="Science">
        <title>The opium poppy genome and morphinan production.</title>
        <authorList>
            <person name="Guo L."/>
            <person name="Winzer T."/>
            <person name="Yang X."/>
            <person name="Li Y."/>
            <person name="Ning Z."/>
            <person name="He Z."/>
            <person name="Teodor R."/>
            <person name="Lu Y."/>
            <person name="Bowser T.A."/>
            <person name="Graham I.A."/>
            <person name="Ye K."/>
        </authorList>
    </citation>
    <scope>NUCLEOTIDE SEQUENCE [LARGE SCALE GENOMIC DNA]</scope>
    <source>
        <strain evidence="21">cv. HN1</strain>
        <tissue evidence="20">Leaves</tissue>
    </source>
</reference>
<evidence type="ECO:0000256" key="14">
    <source>
        <dbReference type="PROSITE-ProRule" id="PRU10141"/>
    </source>
</evidence>
<dbReference type="InterPro" id="IPR036861">
    <property type="entry name" value="Endochitinase-like_sf"/>
</dbReference>
<proteinExistence type="predicted"/>
<dbReference type="Gene3D" id="1.10.510.10">
    <property type="entry name" value="Transferase(Phosphotransferase) domain 1"/>
    <property type="match status" value="1"/>
</dbReference>
<evidence type="ECO:0000256" key="8">
    <source>
        <dbReference type="ARBA" id="ARBA00022777"/>
    </source>
</evidence>
<evidence type="ECO:0000256" key="4">
    <source>
        <dbReference type="ARBA" id="ARBA00022679"/>
    </source>
</evidence>
<dbReference type="SMART" id="SM00270">
    <property type="entry name" value="ChtBD1"/>
    <property type="match status" value="1"/>
</dbReference>
<evidence type="ECO:0000256" key="12">
    <source>
        <dbReference type="ARBA" id="ARBA00023157"/>
    </source>
</evidence>
<dbReference type="InterPro" id="IPR045274">
    <property type="entry name" value="WAK-like"/>
</dbReference>
<feature type="disulfide bond" evidence="13">
    <location>
        <begin position="28"/>
        <end position="40"/>
    </location>
</feature>
<dbReference type="GO" id="GO:0008061">
    <property type="term" value="F:chitin binding"/>
    <property type="evidence" value="ECO:0007669"/>
    <property type="project" value="UniProtKB-UniRule"/>
</dbReference>
<dbReference type="InterPro" id="IPR001002">
    <property type="entry name" value="Chitin-bd_1"/>
</dbReference>
<keyword evidence="7 14" id="KW-0547">Nucleotide-binding</keyword>
<evidence type="ECO:0000313" key="21">
    <source>
        <dbReference type="Proteomes" id="UP000316621"/>
    </source>
</evidence>
<dbReference type="GO" id="GO:0007166">
    <property type="term" value="P:cell surface receptor signaling pathway"/>
    <property type="evidence" value="ECO:0007669"/>
    <property type="project" value="InterPro"/>
</dbReference>
<feature type="binding site" evidence="14">
    <location>
        <position position="291"/>
    </location>
    <ligand>
        <name>ATP</name>
        <dbReference type="ChEBI" id="CHEBI:30616"/>
    </ligand>
</feature>
<keyword evidence="12 13" id="KW-1015">Disulfide bond</keyword>
<dbReference type="Gene3D" id="3.30.60.10">
    <property type="entry name" value="Endochitinase-like"/>
    <property type="match status" value="1"/>
</dbReference>
<feature type="signal peptide" evidence="17">
    <location>
        <begin position="1"/>
        <end position="23"/>
    </location>
</feature>
<evidence type="ECO:0000256" key="3">
    <source>
        <dbReference type="ARBA" id="ARBA00022669"/>
    </source>
</evidence>
<sequence length="555" mass="61634">MGYLELFAVIGFLVGFLTQSIVGQNCGCAADQCCSQFGYCGTNYHYCGQGCRSGPCASHSNHNITCEKAQKDPTTFACQVNTNCNNLNNNAGYRCTCFKGYRGDPYVSPGCIECGDEKYGTCSCPKGSHQIDGLGCTRKAEQPYNNNNRASSPENAKQPYNNNKQASSPKNAEQPYPKTKNAEQFPKLQVILGISLGLLVLLVSYWLYYLFWKREKLINQRKQFYQQNGGLLLQQQLVLHKGGVETSNIFTEKELRLATNNYDESLVLGRGGYGTVYKGTLSDGRMVAIKKSKIADPDQNKQFINEVAILTKIHHRNVVRILGCCLETEVPLLCYEYISNGTLFQHIHSNAFHFLGKPVEDCGGNCKDVKSSNILLDENYTVKIADFGASRLIPLDKKELATVVLGTKGYLDPEYFNTSQLTEKSDVYSFGVVLVELLTAKKPVFSEGSEESGPHRNLAAHFTSLMEEDNLFELVENRVVNEGPLEQIVAVAELARRCLKLKGAERPTMRQITTELESLRGIETHEFLTITCATAVDPEEYSFGTVTTGSMNIPR</sequence>
<dbReference type="PROSITE" id="PS50011">
    <property type="entry name" value="PROTEIN_KINASE_DOM"/>
    <property type="match status" value="1"/>
</dbReference>